<evidence type="ECO:0000256" key="1">
    <source>
        <dbReference type="ARBA" id="ARBA00023015"/>
    </source>
</evidence>
<dbReference type="Pfam" id="PF00392">
    <property type="entry name" value="GntR"/>
    <property type="match status" value="1"/>
</dbReference>
<protein>
    <recommendedName>
        <fullName evidence="4">HTH gntR-type domain-containing protein</fullName>
    </recommendedName>
</protein>
<evidence type="ECO:0000259" key="4">
    <source>
        <dbReference type="PROSITE" id="PS50949"/>
    </source>
</evidence>
<dbReference type="GO" id="GO:0003677">
    <property type="term" value="F:DNA binding"/>
    <property type="evidence" value="ECO:0007669"/>
    <property type="project" value="UniProtKB-KW"/>
</dbReference>
<dbReference type="SUPFAM" id="SSF46785">
    <property type="entry name" value="Winged helix' DNA-binding domain"/>
    <property type="match status" value="1"/>
</dbReference>
<dbReference type="CDD" id="cd07377">
    <property type="entry name" value="WHTH_GntR"/>
    <property type="match status" value="1"/>
</dbReference>
<dbReference type="SMART" id="SM00345">
    <property type="entry name" value="HTH_GNTR"/>
    <property type="match status" value="1"/>
</dbReference>
<accession>A0A6J4KCR1</accession>
<sequence length="309" mass="33321">MTDAGEVEQWLRRRVLGLLHAGRLKPGERLPSIRQVAGSTGADHRAVADAYRVLERDGLVSIRPGSGVYLAHPGQSGGAVSESIRWMAGLLLDGWERGLPRAEVGELVRRSTAARPRCACLESNDDHMVAVCAELEGDFGVEPVPLRVDPTTAARDIPPAKLAGVDLVVTTVFHADLARAAALRAGKPFVVLTLHPDFSTEVDRVLQGPSVTVVYVDPRYEDRARLFLAVTPYLDRIRFVPLDRLGDLPLDLARPDVLLTRAARRQLGMDDFHLVPPPPPVVSSESARELFGAIVRLALGDGAGAPEAG</sequence>
<evidence type="ECO:0000256" key="3">
    <source>
        <dbReference type="ARBA" id="ARBA00023163"/>
    </source>
</evidence>
<feature type="domain" description="HTH gntR-type" evidence="4">
    <location>
        <begin position="5"/>
        <end position="73"/>
    </location>
</feature>
<dbReference type="InterPro" id="IPR036388">
    <property type="entry name" value="WH-like_DNA-bd_sf"/>
</dbReference>
<dbReference type="InterPro" id="IPR000524">
    <property type="entry name" value="Tscrpt_reg_HTH_GntR"/>
</dbReference>
<proteinExistence type="predicted"/>
<evidence type="ECO:0000256" key="2">
    <source>
        <dbReference type="ARBA" id="ARBA00023125"/>
    </source>
</evidence>
<keyword evidence="2" id="KW-0238">DNA-binding</keyword>
<dbReference type="GO" id="GO:0003700">
    <property type="term" value="F:DNA-binding transcription factor activity"/>
    <property type="evidence" value="ECO:0007669"/>
    <property type="project" value="InterPro"/>
</dbReference>
<dbReference type="AlphaFoldDB" id="A0A6J4KCR1"/>
<dbReference type="Gene3D" id="1.10.10.10">
    <property type="entry name" value="Winged helix-like DNA-binding domain superfamily/Winged helix DNA-binding domain"/>
    <property type="match status" value="1"/>
</dbReference>
<evidence type="ECO:0000313" key="5">
    <source>
        <dbReference type="EMBL" id="CAA9300635.1"/>
    </source>
</evidence>
<dbReference type="EMBL" id="CADCTW010000025">
    <property type="protein sequence ID" value="CAA9300635.1"/>
    <property type="molecule type" value="Genomic_DNA"/>
</dbReference>
<name>A0A6J4KCR1_9BACT</name>
<keyword evidence="1" id="KW-0805">Transcription regulation</keyword>
<keyword evidence="3" id="KW-0804">Transcription</keyword>
<reference evidence="5" key="1">
    <citation type="submission" date="2020-02" db="EMBL/GenBank/DDBJ databases">
        <authorList>
            <person name="Meier V. D."/>
        </authorList>
    </citation>
    <scope>NUCLEOTIDE SEQUENCE</scope>
    <source>
        <strain evidence="5">AVDCRST_MAG68</strain>
    </source>
</reference>
<dbReference type="PROSITE" id="PS50949">
    <property type="entry name" value="HTH_GNTR"/>
    <property type="match status" value="1"/>
</dbReference>
<gene>
    <name evidence="5" type="ORF">AVDCRST_MAG68-373</name>
</gene>
<organism evidence="5">
    <name type="scientific">uncultured Gemmatimonadota bacterium</name>
    <dbReference type="NCBI Taxonomy" id="203437"/>
    <lineage>
        <taxon>Bacteria</taxon>
        <taxon>Pseudomonadati</taxon>
        <taxon>Gemmatimonadota</taxon>
        <taxon>environmental samples</taxon>
    </lineage>
</organism>
<dbReference type="InterPro" id="IPR036390">
    <property type="entry name" value="WH_DNA-bd_sf"/>
</dbReference>